<evidence type="ECO:0000256" key="2">
    <source>
        <dbReference type="SAM" id="SignalP"/>
    </source>
</evidence>
<dbReference type="EMBL" id="JAXCLX010000001">
    <property type="protein sequence ID" value="MDY0871883.1"/>
    <property type="molecule type" value="Genomic_DNA"/>
</dbReference>
<gene>
    <name evidence="3" type="ORF">SMD31_08110</name>
</gene>
<proteinExistence type="predicted"/>
<dbReference type="Proteomes" id="UP001271769">
    <property type="component" value="Unassembled WGS sequence"/>
</dbReference>
<keyword evidence="1" id="KW-0812">Transmembrane</keyword>
<dbReference type="InterPro" id="IPR019088">
    <property type="entry name" value="CHP02186-rel_TM"/>
</dbReference>
<keyword evidence="1" id="KW-0472">Membrane</keyword>
<evidence type="ECO:0000313" key="3">
    <source>
        <dbReference type="EMBL" id="MDY0871883.1"/>
    </source>
</evidence>
<name>A0ABU5DX44_9PROT</name>
<protein>
    <submittedName>
        <fullName evidence="3">TIGR02186 family protein</fullName>
    </submittedName>
</protein>
<feature type="chain" id="PRO_5047219938" evidence="2">
    <location>
        <begin position="26"/>
        <end position="247"/>
    </location>
</feature>
<keyword evidence="1" id="KW-1133">Transmembrane helix</keyword>
<accession>A0ABU5DX44</accession>
<keyword evidence="4" id="KW-1185">Reference proteome</keyword>
<feature type="signal peptide" evidence="2">
    <location>
        <begin position="1"/>
        <end position="25"/>
    </location>
</feature>
<evidence type="ECO:0000313" key="4">
    <source>
        <dbReference type="Proteomes" id="UP001271769"/>
    </source>
</evidence>
<evidence type="ECO:0000256" key="1">
    <source>
        <dbReference type="SAM" id="Phobius"/>
    </source>
</evidence>
<keyword evidence="2" id="KW-0732">Signal</keyword>
<comment type="caution">
    <text evidence="3">The sequence shown here is derived from an EMBL/GenBank/DDBJ whole genome shotgun (WGS) entry which is preliminary data.</text>
</comment>
<sequence length="247" mass="27067">MRGVRLLFALAILVLAGLRPAGAQAPLIADLDDHLIAITTGFAGADVLLFGTTDGPGDVIVVVEGPVGEVDVRRKERVGGIWINRKTLGFQNVPAVYMLAASKPLDQLLPADQRAYYQMGIENIRLVPVDPRDSDLKTFTSALVRAKQQRGLFFDQPARILFISDRLFRVNLRVPSTVPTGTYLAKVFLVREQKVVGAFTTPLVISKIGFGADIYDFAHRHSAAYGVIAILVALFAGWMAHLAFRRR</sequence>
<organism evidence="3 4">
    <name type="scientific">Dongia rigui</name>
    <dbReference type="NCBI Taxonomy" id="940149"/>
    <lineage>
        <taxon>Bacteria</taxon>
        <taxon>Pseudomonadati</taxon>
        <taxon>Pseudomonadota</taxon>
        <taxon>Alphaproteobacteria</taxon>
        <taxon>Rhodospirillales</taxon>
        <taxon>Dongiaceae</taxon>
        <taxon>Dongia</taxon>
    </lineage>
</organism>
<dbReference type="RefSeq" id="WP_320500306.1">
    <property type="nucleotide sequence ID" value="NZ_JAXCLX010000001.1"/>
</dbReference>
<reference evidence="3 4" key="1">
    <citation type="journal article" date="2013" name="Antonie Van Leeuwenhoek">
        <title>Dongia rigui sp. nov., isolated from freshwater of a large wetland in Korea.</title>
        <authorList>
            <person name="Baik K.S."/>
            <person name="Hwang Y.M."/>
            <person name="Choi J.S."/>
            <person name="Kwon J."/>
            <person name="Seong C.N."/>
        </authorList>
    </citation>
    <scope>NUCLEOTIDE SEQUENCE [LARGE SCALE GENOMIC DNA]</scope>
    <source>
        <strain evidence="3 4">04SU4-P</strain>
    </source>
</reference>
<dbReference type="Pfam" id="PF09608">
    <property type="entry name" value="Alph_Pro_TM"/>
    <property type="match status" value="1"/>
</dbReference>
<feature type="transmembrane region" description="Helical" evidence="1">
    <location>
        <begin position="223"/>
        <end position="244"/>
    </location>
</feature>